<organism evidence="1 2">
    <name type="scientific">Trichonephila clavipes</name>
    <name type="common">Golden silk orbweaver</name>
    <name type="synonym">Nephila clavipes</name>
    <dbReference type="NCBI Taxonomy" id="2585209"/>
    <lineage>
        <taxon>Eukaryota</taxon>
        <taxon>Metazoa</taxon>
        <taxon>Ecdysozoa</taxon>
        <taxon>Arthropoda</taxon>
        <taxon>Chelicerata</taxon>
        <taxon>Arachnida</taxon>
        <taxon>Araneae</taxon>
        <taxon>Araneomorphae</taxon>
        <taxon>Entelegynae</taxon>
        <taxon>Araneoidea</taxon>
        <taxon>Nephilidae</taxon>
        <taxon>Trichonephila</taxon>
    </lineage>
</organism>
<protein>
    <submittedName>
        <fullName evidence="1">Uncharacterized protein</fullName>
    </submittedName>
</protein>
<sequence>MHCLVTGPSVVLWLEHWTPDRRAWVRCSMPPNILEVHTQYVLVKSVGSKVLWVVAAEVMENIYLLSSSIPKLWRLRLVMPPSFV</sequence>
<reference evidence="1" key="1">
    <citation type="submission" date="2020-08" db="EMBL/GenBank/DDBJ databases">
        <title>Multicomponent nature underlies the extraordinary mechanical properties of spider dragline silk.</title>
        <authorList>
            <person name="Kono N."/>
            <person name="Nakamura H."/>
            <person name="Mori M."/>
            <person name="Yoshida Y."/>
            <person name="Ohtoshi R."/>
            <person name="Malay A.D."/>
            <person name="Moran D.A.P."/>
            <person name="Tomita M."/>
            <person name="Numata K."/>
            <person name="Arakawa K."/>
        </authorList>
    </citation>
    <scope>NUCLEOTIDE SEQUENCE</scope>
</reference>
<dbReference type="EMBL" id="BMAU01021179">
    <property type="protein sequence ID" value="GFX94725.1"/>
    <property type="molecule type" value="Genomic_DNA"/>
</dbReference>
<keyword evidence="2" id="KW-1185">Reference proteome</keyword>
<dbReference type="AlphaFoldDB" id="A0A8X6RQP0"/>
<accession>A0A8X6RQP0</accession>
<evidence type="ECO:0000313" key="1">
    <source>
        <dbReference type="EMBL" id="GFX94725.1"/>
    </source>
</evidence>
<evidence type="ECO:0000313" key="2">
    <source>
        <dbReference type="Proteomes" id="UP000887159"/>
    </source>
</evidence>
<dbReference type="Proteomes" id="UP000887159">
    <property type="component" value="Unassembled WGS sequence"/>
</dbReference>
<proteinExistence type="predicted"/>
<name>A0A8X6RQP0_TRICX</name>
<gene>
    <name evidence="1" type="ORF">TNCV_4800021</name>
</gene>
<comment type="caution">
    <text evidence="1">The sequence shown here is derived from an EMBL/GenBank/DDBJ whole genome shotgun (WGS) entry which is preliminary data.</text>
</comment>